<evidence type="ECO:0000259" key="2">
    <source>
        <dbReference type="Pfam" id="PF23055"/>
    </source>
</evidence>
<feature type="domain" description="DUF7041" evidence="2">
    <location>
        <begin position="21"/>
        <end position="104"/>
    </location>
</feature>
<dbReference type="InterPro" id="IPR055469">
    <property type="entry name" value="DUF7041"/>
</dbReference>
<name>A0A2G8L3A3_STIJA</name>
<organism evidence="4 5">
    <name type="scientific">Stichopus japonicus</name>
    <name type="common">Sea cucumber</name>
    <dbReference type="NCBI Taxonomy" id="307972"/>
    <lineage>
        <taxon>Eukaryota</taxon>
        <taxon>Metazoa</taxon>
        <taxon>Echinodermata</taxon>
        <taxon>Eleutherozoa</taxon>
        <taxon>Echinozoa</taxon>
        <taxon>Holothuroidea</taxon>
        <taxon>Aspidochirotacea</taxon>
        <taxon>Aspidochirotida</taxon>
        <taxon>Stichopodidae</taxon>
        <taxon>Apostichopus</taxon>
    </lineage>
</organism>
<proteinExistence type="predicted"/>
<dbReference type="AlphaFoldDB" id="A0A2G8L3A3"/>
<keyword evidence="5" id="KW-1185">Reference proteome</keyword>
<evidence type="ECO:0000313" key="4">
    <source>
        <dbReference type="EMBL" id="PIK54731.1"/>
    </source>
</evidence>
<dbReference type="EMBL" id="MRZV01001127">
    <property type="protein sequence ID" value="PIK40395.1"/>
    <property type="molecule type" value="Genomic_DNA"/>
</dbReference>
<sequence>MDNGNTTPRPEVPMASVSLKLPPFWSHDPALWFCQVEAQFTTRGIKTQQTKYAYVISSLQSEIAAEVRDLLLKPPEKDPYEVIKRELIRRTSESEQKRLHQLLTAEELGDRKPSQLLRRMRQLLGDRTLEVSILRQLFLQRLPVNAQLILASTSATVGLDQLAAIADKILEVNPNTSPISAIEPAPPHSAPTEIQQLRGLISELTAQVAALKTEVRQRSRSRGRVLRNTSTNRQHVGNATSDSPGMCWYHQKYGTAAQNCRAPCNFSSVANNSENAQANA</sequence>
<dbReference type="OrthoDB" id="10048650at2759"/>
<reference evidence="4 5" key="1">
    <citation type="journal article" date="2017" name="PLoS Biol.">
        <title>The sea cucumber genome provides insights into morphological evolution and visceral regeneration.</title>
        <authorList>
            <person name="Zhang X."/>
            <person name="Sun L."/>
            <person name="Yuan J."/>
            <person name="Sun Y."/>
            <person name="Gao Y."/>
            <person name="Zhang L."/>
            <person name="Li S."/>
            <person name="Dai H."/>
            <person name="Hamel J.F."/>
            <person name="Liu C."/>
            <person name="Yu Y."/>
            <person name="Liu S."/>
            <person name="Lin W."/>
            <person name="Guo K."/>
            <person name="Jin S."/>
            <person name="Xu P."/>
            <person name="Storey K.B."/>
            <person name="Huan P."/>
            <person name="Zhang T."/>
            <person name="Zhou Y."/>
            <person name="Zhang J."/>
            <person name="Lin C."/>
            <person name="Li X."/>
            <person name="Xing L."/>
            <person name="Huo D."/>
            <person name="Sun M."/>
            <person name="Wang L."/>
            <person name="Mercier A."/>
            <person name="Li F."/>
            <person name="Yang H."/>
            <person name="Xiang J."/>
        </authorList>
    </citation>
    <scope>NUCLEOTIDE SEQUENCE [LARGE SCALE GENOMIC DNA]</scope>
    <source>
        <strain evidence="4">Shaxun</strain>
        <tissue evidence="4">Muscle</tissue>
    </source>
</reference>
<accession>A0A2G8L3A3</accession>
<feature type="region of interest" description="Disordered" evidence="1">
    <location>
        <begin position="219"/>
        <end position="242"/>
    </location>
</feature>
<protein>
    <recommendedName>
        <fullName evidence="2">DUF7041 domain-containing protein</fullName>
    </recommendedName>
</protein>
<feature type="compositionally biased region" description="Polar residues" evidence="1">
    <location>
        <begin position="228"/>
        <end position="242"/>
    </location>
</feature>
<evidence type="ECO:0000313" key="3">
    <source>
        <dbReference type="EMBL" id="PIK40395.1"/>
    </source>
</evidence>
<dbReference type="PANTHER" id="PTHR33327:SF3">
    <property type="entry name" value="RNA-DIRECTED DNA POLYMERASE"/>
    <property type="match status" value="1"/>
</dbReference>
<comment type="caution">
    <text evidence="4">The sequence shown here is derived from an EMBL/GenBank/DDBJ whole genome shotgun (WGS) entry which is preliminary data.</text>
</comment>
<gene>
    <name evidence="4" type="ORF">BSL78_08377</name>
    <name evidence="3" type="ORF">BSL78_22748</name>
</gene>
<evidence type="ECO:0000256" key="1">
    <source>
        <dbReference type="SAM" id="MobiDB-lite"/>
    </source>
</evidence>
<dbReference type="PANTHER" id="PTHR33327">
    <property type="entry name" value="ENDONUCLEASE"/>
    <property type="match status" value="1"/>
</dbReference>
<dbReference type="EMBL" id="MRZV01000236">
    <property type="protein sequence ID" value="PIK54731.1"/>
    <property type="molecule type" value="Genomic_DNA"/>
</dbReference>
<dbReference type="Pfam" id="PF23055">
    <property type="entry name" value="DUF7041"/>
    <property type="match status" value="1"/>
</dbReference>
<dbReference type="Proteomes" id="UP000230750">
    <property type="component" value="Unassembled WGS sequence"/>
</dbReference>
<evidence type="ECO:0000313" key="5">
    <source>
        <dbReference type="Proteomes" id="UP000230750"/>
    </source>
</evidence>